<dbReference type="Gene3D" id="3.40.50.300">
    <property type="entry name" value="P-loop containing nucleotide triphosphate hydrolases"/>
    <property type="match status" value="1"/>
</dbReference>
<feature type="coiled-coil region" evidence="2">
    <location>
        <begin position="362"/>
        <end position="421"/>
    </location>
</feature>
<gene>
    <name evidence="5" type="ORF">PAPYR_6463</name>
</gene>
<evidence type="ECO:0000256" key="2">
    <source>
        <dbReference type="SAM" id="Coils"/>
    </source>
</evidence>
<proteinExistence type="predicted"/>
<dbReference type="SUPFAM" id="SSF52540">
    <property type="entry name" value="P-loop containing nucleoside triphosphate hydrolases"/>
    <property type="match status" value="1"/>
</dbReference>
<feature type="coiled-coil region" evidence="2">
    <location>
        <begin position="153"/>
        <end position="184"/>
    </location>
</feature>
<feature type="domain" description="ODAD1 central coiled coil region" evidence="4">
    <location>
        <begin position="345"/>
        <end position="440"/>
    </location>
</feature>
<dbReference type="Pfam" id="PF21773">
    <property type="entry name" value="ODAD1_CC"/>
    <property type="match status" value="2"/>
</dbReference>
<feature type="compositionally biased region" description="Polar residues" evidence="3">
    <location>
        <begin position="210"/>
        <end position="220"/>
    </location>
</feature>
<keyword evidence="6" id="KW-1185">Reference proteome</keyword>
<dbReference type="PANTHER" id="PTHR42869:SF1">
    <property type="entry name" value="SLL0572 PROTEIN"/>
    <property type="match status" value="1"/>
</dbReference>
<evidence type="ECO:0000313" key="6">
    <source>
        <dbReference type="Proteomes" id="UP001141327"/>
    </source>
</evidence>
<evidence type="ECO:0000313" key="5">
    <source>
        <dbReference type="EMBL" id="KAJ4457935.1"/>
    </source>
</evidence>
<protein>
    <submittedName>
        <fullName evidence="5">Cobalamin synthesis protein P47K</fullName>
    </submittedName>
</protein>
<dbReference type="PANTHER" id="PTHR42869">
    <property type="entry name" value="SLL0572 PROTEIN"/>
    <property type="match status" value="1"/>
</dbReference>
<feature type="compositionally biased region" description="Low complexity" evidence="3">
    <location>
        <begin position="195"/>
        <end position="209"/>
    </location>
</feature>
<feature type="region of interest" description="Disordered" evidence="3">
    <location>
        <begin position="188"/>
        <end position="247"/>
    </location>
</feature>
<name>A0ABQ8UME8_9EUKA</name>
<dbReference type="Proteomes" id="UP001141327">
    <property type="component" value="Unassembled WGS sequence"/>
</dbReference>
<evidence type="ECO:0000256" key="3">
    <source>
        <dbReference type="SAM" id="MobiDB-lite"/>
    </source>
</evidence>
<dbReference type="EMBL" id="JAPMOS010000037">
    <property type="protein sequence ID" value="KAJ4457935.1"/>
    <property type="molecule type" value="Genomic_DNA"/>
</dbReference>
<dbReference type="InterPro" id="IPR027417">
    <property type="entry name" value="P-loop_NTPase"/>
</dbReference>
<dbReference type="InterPro" id="IPR049258">
    <property type="entry name" value="ODAD1_CC"/>
</dbReference>
<evidence type="ECO:0000256" key="1">
    <source>
        <dbReference type="ARBA" id="ARBA00023054"/>
    </source>
</evidence>
<feature type="compositionally biased region" description="Basic and acidic residues" evidence="3">
    <location>
        <begin position="1"/>
        <end position="13"/>
    </location>
</feature>
<organism evidence="5 6">
    <name type="scientific">Paratrimastix pyriformis</name>
    <dbReference type="NCBI Taxonomy" id="342808"/>
    <lineage>
        <taxon>Eukaryota</taxon>
        <taxon>Metamonada</taxon>
        <taxon>Preaxostyla</taxon>
        <taxon>Paratrimastigidae</taxon>
        <taxon>Paratrimastix</taxon>
    </lineage>
</organism>
<feature type="region of interest" description="Disordered" evidence="3">
    <location>
        <begin position="1"/>
        <end position="28"/>
    </location>
</feature>
<feature type="domain" description="ODAD1 central coiled coil region" evidence="4">
    <location>
        <begin position="87"/>
        <end position="189"/>
    </location>
</feature>
<dbReference type="Gene3D" id="3.40.50.720">
    <property type="entry name" value="NAD(P)-binding Rossmann-like Domain"/>
    <property type="match status" value="1"/>
</dbReference>
<evidence type="ECO:0000259" key="4">
    <source>
        <dbReference type="Pfam" id="PF21773"/>
    </source>
</evidence>
<sequence length="1007" mass="112824">MERIKQENNELRKKIMASREPPPNAVDPEALQESEQLARDIESQIAQLQEIYDEREREINILQSKLAAKRVELGGVDNSKEQEQATQRQIALLENRLQRALVRWNESLARNRDLREQIESLRADLVVFDGQSRKAEKQLTDRKREIMLLIEQSSQAYEERNGALEEHEALEEQHKQRLAQWAKEYEALKEPPKPATRGTATGSAAGSETQAPGTPQSRHTPTPPPVAGSPTKSNLRASVAERASMQRPLQQLANERVVAYEDALRQIQAATRIPDVDQLDCSRPMGDMLMGGMLMGDMLMGDMLMGGMLMGDMLMGDMLMDDMLMDDMLMDDMLMGYDDGWGGQVGRFIEIEDKNVSTANMIGDLEVETNRLRARARELHEEEERRRRSETQAAEAIMQRTQALQERLRALEQAKEEHLANLKAGLSWLERLIPQIAATLRGVRVPLPPEDTLTGEPHVTRENILKYLATPNELVPPYVLRHPELREALIAKPDRRAAVEGSIEPHPRPSSQQLGLAVDEDEALVSETPLTGLQLEGTRQLRPTANLTRAIQPVQTHKMSSARRERIIIIGAAGRDFHNFNVYFRQSPQYEVVGFTATQIPNIEGRLYPAELSGPLYPRGLPIWEEKNLESLIKEHHVDRCILSYSDLNNQTVMIIANRCMAAGADFGLLGPKSTQLKSTKPVIGVCAVRTGCGKSQTSRYIAKLLRDAGLRTVAVRHPMPYGNLAEQRVQRFGTYEDLERHHVTFEEREEYEMHILKGTVVYAGVDYEAILREAEKEADVVIWDGGNNDFSFYQTDLLVCVADPLRSGHEVMYYPGNVNFRIANIILINKANTAPAAAIESIKENAHKLNPHAKVILGCSEVTADHPEVIRGKKVLLIDDGPTLTHGEMAFGAGKVAADKYGAAEIVDPRPAAHGSLIGIFQKWTGLGKTLPAMGYYPEQIKDLSDTINACHCDSVIIATPMDLTRLVKINKPTTQIAYDLVDMGENRLRDDIAAFIAQVKKQMHH</sequence>
<feature type="coiled-coil region" evidence="2">
    <location>
        <begin position="31"/>
        <end position="103"/>
    </location>
</feature>
<dbReference type="InterPro" id="IPR053199">
    <property type="entry name" value="cDPG_synthetase-like"/>
</dbReference>
<keyword evidence="1 2" id="KW-0175">Coiled coil</keyword>
<reference evidence="5" key="1">
    <citation type="journal article" date="2022" name="bioRxiv">
        <title>Genomics of Preaxostyla Flagellates Illuminates Evolutionary Transitions and the Path Towards Mitochondrial Loss.</title>
        <authorList>
            <person name="Novak L.V.F."/>
            <person name="Treitli S.C."/>
            <person name="Pyrih J."/>
            <person name="Halakuc P."/>
            <person name="Pipaliya S.V."/>
            <person name="Vacek V."/>
            <person name="Brzon O."/>
            <person name="Soukal P."/>
            <person name="Eme L."/>
            <person name="Dacks J.B."/>
            <person name="Karnkowska A."/>
            <person name="Elias M."/>
            <person name="Hampl V."/>
        </authorList>
    </citation>
    <scope>NUCLEOTIDE SEQUENCE</scope>
    <source>
        <strain evidence="5">RCP-MX</strain>
    </source>
</reference>
<accession>A0ABQ8UME8</accession>
<comment type="caution">
    <text evidence="5">The sequence shown here is derived from an EMBL/GenBank/DDBJ whole genome shotgun (WGS) entry which is preliminary data.</text>
</comment>